<accession>A0A0H5R3D9</accession>
<protein>
    <submittedName>
        <fullName evidence="2">Uncharacterized protein</fullName>
    </submittedName>
</protein>
<sequence>RSAIFCPTRYRWAAANPQGAERGAMLSASWLPFISSISASYNNDPQATPTIIALADTHALPAQINPFPSSMSPIGYWSDLQYDNTAIAHVFYSTPMTSPQLLSSIAHDPITRPALYLIAVDLKCPSSACNALDKALETLKEIHGQTESCESALDAIIVACNADSFLDDVRDYMADVMAGALRRRALSIGAGLIYCKNGQDFQTVRFHIAKHIGSFTASGAERSDGDVRDVTLSDPFLVIPIRTDTIDLIDKLTPSEYQFTDLFPEIEEDPPAQENRITAIDDDEFLEMLKNDISKSSCPDTPSHIKPSVNNRIIGSPSLSLNTPTTPSTKSQNAVKSFFESLLSPRSKDDHNQHRTRQRQAKDALLDINSNINRRA</sequence>
<evidence type="ECO:0000256" key="1">
    <source>
        <dbReference type="SAM" id="MobiDB-lite"/>
    </source>
</evidence>
<evidence type="ECO:0000313" key="2">
    <source>
        <dbReference type="EMBL" id="CRZ02494.1"/>
    </source>
</evidence>
<name>A0A0H5R3D9_9EUKA</name>
<dbReference type="AlphaFoldDB" id="A0A0H5R3D9"/>
<proteinExistence type="predicted"/>
<reference evidence="2" key="1">
    <citation type="submission" date="2015-04" db="EMBL/GenBank/DDBJ databases">
        <title>The genome sequence of the plant pathogenic Rhizarian Plasmodiophora brassicae reveals insights in its biotrophic life cycle and the origin of chitin synthesis.</title>
        <authorList>
            <person name="Schwelm A."/>
            <person name="Fogelqvist J."/>
            <person name="Knaust A."/>
            <person name="Julke S."/>
            <person name="Lilja T."/>
            <person name="Dhandapani V."/>
            <person name="Bonilla-Rosso G."/>
            <person name="Karlsson M."/>
            <person name="Shevchenko A."/>
            <person name="Choi S.R."/>
            <person name="Kim H.G."/>
            <person name="Park J.Y."/>
            <person name="Lim Y.P."/>
            <person name="Ludwig-Muller J."/>
            <person name="Dixelius C."/>
        </authorList>
    </citation>
    <scope>NUCLEOTIDE SEQUENCE</scope>
    <source>
        <tissue evidence="2">Potato root galls</tissue>
    </source>
</reference>
<feature type="region of interest" description="Disordered" evidence="1">
    <location>
        <begin position="344"/>
        <end position="376"/>
    </location>
</feature>
<feature type="compositionally biased region" description="Low complexity" evidence="1">
    <location>
        <begin position="316"/>
        <end position="329"/>
    </location>
</feature>
<organism evidence="2">
    <name type="scientific">Spongospora subterranea</name>
    <dbReference type="NCBI Taxonomy" id="70186"/>
    <lineage>
        <taxon>Eukaryota</taxon>
        <taxon>Sar</taxon>
        <taxon>Rhizaria</taxon>
        <taxon>Endomyxa</taxon>
        <taxon>Phytomyxea</taxon>
        <taxon>Plasmodiophorida</taxon>
        <taxon>Plasmodiophoridae</taxon>
        <taxon>Spongospora</taxon>
    </lineage>
</organism>
<feature type="non-terminal residue" evidence="2">
    <location>
        <position position="1"/>
    </location>
</feature>
<dbReference type="EMBL" id="HACM01002052">
    <property type="protein sequence ID" value="CRZ02494.1"/>
    <property type="molecule type" value="Transcribed_RNA"/>
</dbReference>
<feature type="region of interest" description="Disordered" evidence="1">
    <location>
        <begin position="295"/>
        <end position="332"/>
    </location>
</feature>